<dbReference type="NCBIfam" id="TIGR03814">
    <property type="entry name" value="Gln_ase"/>
    <property type="match status" value="1"/>
</dbReference>
<evidence type="ECO:0000256" key="5">
    <source>
        <dbReference type="ARBA" id="ARBA00049534"/>
    </source>
</evidence>
<reference evidence="8" key="1">
    <citation type="journal article" date="2018" name="Front. Microbiol.">
        <title>Genome-Based Analysis Reveals the Taxonomy and Diversity of the Family Idiomarinaceae.</title>
        <authorList>
            <person name="Liu Y."/>
            <person name="Lai Q."/>
            <person name="Shao Z."/>
        </authorList>
    </citation>
    <scope>NUCLEOTIDE SEQUENCE [LARGE SCALE GENOMIC DNA]</scope>
    <source>
        <strain evidence="8">c121</strain>
    </source>
</reference>
<evidence type="ECO:0000256" key="3">
    <source>
        <dbReference type="ARBA" id="ARBA00012918"/>
    </source>
</evidence>
<dbReference type="AlphaFoldDB" id="A0A432ZA34"/>
<proteinExistence type="inferred from homology"/>
<dbReference type="NCBIfam" id="NF002132">
    <property type="entry name" value="PRK00971.1-1"/>
    <property type="match status" value="1"/>
</dbReference>
<dbReference type="InterPro" id="IPR012338">
    <property type="entry name" value="Beta-lactam/transpept-like"/>
</dbReference>
<name>A0A432ZA34_9GAMM</name>
<dbReference type="Pfam" id="PF04960">
    <property type="entry name" value="Glutaminase"/>
    <property type="match status" value="1"/>
</dbReference>
<feature type="binding site" evidence="6">
    <location>
        <position position="178"/>
    </location>
    <ligand>
        <name>substrate</name>
    </ligand>
</feature>
<comment type="similarity">
    <text evidence="1 6">Belongs to the glutaminase family.</text>
</comment>
<feature type="binding site" evidence="6">
    <location>
        <position position="254"/>
    </location>
    <ligand>
        <name>substrate</name>
    </ligand>
</feature>
<feature type="binding site" evidence="6">
    <location>
        <position position="202"/>
    </location>
    <ligand>
        <name>substrate</name>
    </ligand>
</feature>
<evidence type="ECO:0000313" key="8">
    <source>
        <dbReference type="Proteomes" id="UP000287022"/>
    </source>
</evidence>
<evidence type="ECO:0000256" key="2">
    <source>
        <dbReference type="ARBA" id="ARBA00011881"/>
    </source>
</evidence>
<dbReference type="InterPro" id="IPR002347">
    <property type="entry name" value="SDR_fam"/>
</dbReference>
<dbReference type="GO" id="GO:0004359">
    <property type="term" value="F:glutaminase activity"/>
    <property type="evidence" value="ECO:0007669"/>
    <property type="project" value="UniProtKB-UniRule"/>
</dbReference>
<dbReference type="NCBIfam" id="NF002133">
    <property type="entry name" value="PRK00971.1-2"/>
    <property type="match status" value="1"/>
</dbReference>
<dbReference type="InterPro" id="IPR015868">
    <property type="entry name" value="Glutaminase"/>
</dbReference>
<dbReference type="GO" id="GO:0006537">
    <property type="term" value="P:glutamate biosynthetic process"/>
    <property type="evidence" value="ECO:0007669"/>
    <property type="project" value="TreeGrafter"/>
</dbReference>
<dbReference type="RefSeq" id="WP_034727863.1">
    <property type="nucleotide sequence ID" value="NZ_JAHVIQ010000001.1"/>
</dbReference>
<gene>
    <name evidence="6" type="primary">glsA</name>
    <name evidence="7" type="ORF">CWI80_05335</name>
</gene>
<feature type="binding site" evidence="6">
    <location>
        <position position="127"/>
    </location>
    <ligand>
        <name>substrate</name>
    </ligand>
</feature>
<evidence type="ECO:0000256" key="4">
    <source>
        <dbReference type="ARBA" id="ARBA00022801"/>
    </source>
</evidence>
<evidence type="ECO:0000256" key="1">
    <source>
        <dbReference type="ARBA" id="ARBA00011076"/>
    </source>
</evidence>
<comment type="subunit">
    <text evidence="2 6">Homotetramer.</text>
</comment>
<accession>A0A432ZA34</accession>
<dbReference type="SUPFAM" id="SSF56601">
    <property type="entry name" value="beta-lactamase/transpeptidase-like"/>
    <property type="match status" value="1"/>
</dbReference>
<feature type="binding site" evidence="6">
    <location>
        <position position="77"/>
    </location>
    <ligand>
        <name>substrate</name>
    </ligand>
</feature>
<comment type="catalytic activity">
    <reaction evidence="5 6">
        <text>L-glutamine + H2O = L-glutamate + NH4(+)</text>
        <dbReference type="Rhea" id="RHEA:15889"/>
        <dbReference type="ChEBI" id="CHEBI:15377"/>
        <dbReference type="ChEBI" id="CHEBI:28938"/>
        <dbReference type="ChEBI" id="CHEBI:29985"/>
        <dbReference type="ChEBI" id="CHEBI:58359"/>
        <dbReference type="EC" id="3.5.1.2"/>
    </reaction>
</comment>
<dbReference type="STRING" id="1122124.GCA_000423165_00333"/>
<dbReference type="GO" id="GO:0006543">
    <property type="term" value="P:L-glutamine catabolic process"/>
    <property type="evidence" value="ECO:0007669"/>
    <property type="project" value="TreeGrafter"/>
</dbReference>
<protein>
    <recommendedName>
        <fullName evidence="3 6">Glutaminase</fullName>
        <ecNumber evidence="3 6">3.5.1.2</ecNumber>
    </recommendedName>
</protein>
<keyword evidence="6" id="KW-0007">Acetylation</keyword>
<comment type="caution">
    <text evidence="7">The sequence shown here is derived from an EMBL/GenBank/DDBJ whole genome shotgun (WGS) entry which is preliminary data.</text>
</comment>
<evidence type="ECO:0000256" key="6">
    <source>
        <dbReference type="HAMAP-Rule" id="MF_00313"/>
    </source>
</evidence>
<sequence>MTQHLISGGQSITAPDNLKPLLQDILQQALGVTRGKVADYIPALAEVKPDYCALTVATLDGSVTSVGDATTPFSIQSISKIFGLMLAMERLDEKLWQRVQMEPSGQPFNSIVQLEWEKGIPRNPMINAGAILVSDVLVSHYSASKSAVLSMVRGLCASDSVCVDRRVHQSEIEHGARNAALAYLMKSFGNLEADVDEVLDHYFWQCALTMSTEDLARALAFLANRGTCPYSGKAITSHRDAQRINALLSTSGMYDQSGQFAFTVGLPAKSGVGGGIVAIVPDYGVIAAWAPPLNSYGNSARGMEMIRNLANRLGLSVY</sequence>
<feature type="binding site" evidence="6">
    <location>
        <position position="171"/>
    </location>
    <ligand>
        <name>substrate</name>
    </ligand>
</feature>
<dbReference type="PANTHER" id="PTHR12544">
    <property type="entry name" value="GLUTAMINASE"/>
    <property type="match status" value="1"/>
</dbReference>
<dbReference type="HAMAP" id="MF_00313">
    <property type="entry name" value="Glutaminase"/>
    <property type="match status" value="1"/>
</dbReference>
<dbReference type="PRINTS" id="PR00081">
    <property type="entry name" value="GDHRDH"/>
</dbReference>
<dbReference type="InterPro" id="IPR020904">
    <property type="entry name" value="Sc_DH/Rdtase_CS"/>
</dbReference>
<keyword evidence="4 6" id="KW-0378">Hydrolase</keyword>
<dbReference type="PANTHER" id="PTHR12544:SF29">
    <property type="entry name" value="GLUTAMINASE"/>
    <property type="match status" value="1"/>
</dbReference>
<feature type="binding site" evidence="6">
    <location>
        <position position="272"/>
    </location>
    <ligand>
        <name>substrate</name>
    </ligand>
</feature>
<keyword evidence="8" id="KW-1185">Reference proteome</keyword>
<dbReference type="PROSITE" id="PS00061">
    <property type="entry name" value="ADH_SHORT"/>
    <property type="match status" value="1"/>
</dbReference>
<dbReference type="Proteomes" id="UP000287022">
    <property type="component" value="Unassembled WGS sequence"/>
</dbReference>
<dbReference type="EC" id="3.5.1.2" evidence="3 6"/>
<dbReference type="Gene3D" id="3.40.710.10">
    <property type="entry name" value="DD-peptidase/beta-lactamase superfamily"/>
    <property type="match status" value="1"/>
</dbReference>
<evidence type="ECO:0000313" key="7">
    <source>
        <dbReference type="EMBL" id="RUO74761.1"/>
    </source>
</evidence>
<organism evidence="7 8">
    <name type="scientific">Pseudidiomarina sediminum</name>
    <dbReference type="NCBI Taxonomy" id="431675"/>
    <lineage>
        <taxon>Bacteria</taxon>
        <taxon>Pseudomonadati</taxon>
        <taxon>Pseudomonadota</taxon>
        <taxon>Gammaproteobacteria</taxon>
        <taxon>Alteromonadales</taxon>
        <taxon>Idiomarinaceae</taxon>
        <taxon>Pseudidiomarina</taxon>
    </lineage>
</organism>
<dbReference type="FunFam" id="3.40.710.10:FF:000005">
    <property type="entry name" value="Glutaminase"/>
    <property type="match status" value="1"/>
</dbReference>
<dbReference type="EMBL" id="PIQE01000001">
    <property type="protein sequence ID" value="RUO74761.1"/>
    <property type="molecule type" value="Genomic_DNA"/>
</dbReference>